<accession>A0A7C4D101</accession>
<proteinExistence type="predicted"/>
<evidence type="ECO:0000313" key="1">
    <source>
        <dbReference type="EMBL" id="HGM07541.1"/>
    </source>
</evidence>
<gene>
    <name evidence="1" type="ORF">ENU31_03930</name>
</gene>
<sequence>MRSKLIAVLAVTDSWIDTFNLLISNEVVSSLDDIDNIIEYIMKTKNYQQLLNNFINITKSSIVVDDKNYAILDFRNINISAKRAEIILKYLIQDRKTLFLVMRGNSSESYNLCIILRKNFTNIDLDNMLKILKSTLIHDRGSLKILNCRISDWNELTEKINIVAKMLSNTH</sequence>
<dbReference type="EMBL" id="DTCA01000116">
    <property type="protein sequence ID" value="HGM07541.1"/>
    <property type="molecule type" value="Genomic_DNA"/>
</dbReference>
<reference evidence="1" key="1">
    <citation type="journal article" date="2020" name="mSystems">
        <title>Genome- and Community-Level Interaction Insights into Carbon Utilization and Element Cycling Functions of Hydrothermarchaeota in Hydrothermal Sediment.</title>
        <authorList>
            <person name="Zhou Z."/>
            <person name="Liu Y."/>
            <person name="Xu W."/>
            <person name="Pan J."/>
            <person name="Luo Z.H."/>
            <person name="Li M."/>
        </authorList>
    </citation>
    <scope>NUCLEOTIDE SEQUENCE [LARGE SCALE GENOMIC DNA]</scope>
    <source>
        <strain evidence="1">SpSt-658</strain>
    </source>
</reference>
<protein>
    <submittedName>
        <fullName evidence="1">Uncharacterized protein</fullName>
    </submittedName>
</protein>
<name>A0A7C4D101_9CREN</name>
<comment type="caution">
    <text evidence="1">The sequence shown here is derived from an EMBL/GenBank/DDBJ whole genome shotgun (WGS) entry which is preliminary data.</text>
</comment>
<dbReference type="AlphaFoldDB" id="A0A7C4D101"/>
<organism evidence="1">
    <name type="scientific">Ignisphaera aggregans</name>
    <dbReference type="NCBI Taxonomy" id="334771"/>
    <lineage>
        <taxon>Archaea</taxon>
        <taxon>Thermoproteota</taxon>
        <taxon>Thermoprotei</taxon>
        <taxon>Desulfurococcales</taxon>
        <taxon>Desulfurococcaceae</taxon>
        <taxon>Ignisphaera</taxon>
    </lineage>
</organism>